<dbReference type="InterPro" id="IPR016155">
    <property type="entry name" value="Mopterin_synth/thiamin_S_b"/>
</dbReference>
<gene>
    <name evidence="1" type="ORF">GA0111570_10243</name>
</gene>
<organism evidence="1 2">
    <name type="scientific">Raineyella antarctica</name>
    <dbReference type="NCBI Taxonomy" id="1577474"/>
    <lineage>
        <taxon>Bacteria</taxon>
        <taxon>Bacillati</taxon>
        <taxon>Actinomycetota</taxon>
        <taxon>Actinomycetes</taxon>
        <taxon>Propionibacteriales</taxon>
        <taxon>Propionibacteriaceae</taxon>
        <taxon>Raineyella</taxon>
    </lineage>
</organism>
<evidence type="ECO:0000313" key="1">
    <source>
        <dbReference type="EMBL" id="SDB80257.1"/>
    </source>
</evidence>
<dbReference type="InterPro" id="IPR012675">
    <property type="entry name" value="Beta-grasp_dom_sf"/>
</dbReference>
<name>A0A1G6GE53_9ACTN</name>
<dbReference type="Gene3D" id="3.10.20.30">
    <property type="match status" value="1"/>
</dbReference>
<dbReference type="SUPFAM" id="SSF54285">
    <property type="entry name" value="MoaD/ThiS"/>
    <property type="match status" value="1"/>
</dbReference>
<protein>
    <submittedName>
        <fullName evidence="1">ThiS family protein</fullName>
    </submittedName>
</protein>
<sequence>MAWQHGCMATITIRYWAGARDAAGVETDVVEAPTVAAALDRAAAARPGDAEYARVIGLCSFLVDGRRLGDADRTRPLTGPVELEALPPFAGG</sequence>
<accession>A0A1G6GE53</accession>
<dbReference type="Proteomes" id="UP000199086">
    <property type="component" value="Unassembled WGS sequence"/>
</dbReference>
<dbReference type="STRING" id="1577474.GA0111570_10243"/>
<reference evidence="1 2" key="1">
    <citation type="submission" date="2016-06" db="EMBL/GenBank/DDBJ databases">
        <authorList>
            <person name="Olsen C.W."/>
            <person name="Carey S."/>
            <person name="Hinshaw L."/>
            <person name="Karasin A.I."/>
        </authorList>
    </citation>
    <scope>NUCLEOTIDE SEQUENCE [LARGE SCALE GENOMIC DNA]</scope>
    <source>
        <strain evidence="1 2">LZ-22</strain>
    </source>
</reference>
<dbReference type="EMBL" id="FMYF01000002">
    <property type="protein sequence ID" value="SDB80257.1"/>
    <property type="molecule type" value="Genomic_DNA"/>
</dbReference>
<keyword evidence="2" id="KW-1185">Reference proteome</keyword>
<proteinExistence type="predicted"/>
<dbReference type="AlphaFoldDB" id="A0A1G6GE53"/>
<evidence type="ECO:0000313" key="2">
    <source>
        <dbReference type="Proteomes" id="UP000199086"/>
    </source>
</evidence>